<reference evidence="3" key="1">
    <citation type="submission" date="2019-11" db="EMBL/GenBank/DDBJ databases">
        <title>Isolation and characterization of two novel species in the genus Thiomicrorhabdus.</title>
        <authorList>
            <person name="Mochizuki J."/>
            <person name="Kojima H."/>
            <person name="Fukui M."/>
        </authorList>
    </citation>
    <scope>NUCLEOTIDE SEQUENCE [LARGE SCALE GENOMIC DNA]</scope>
    <source>
        <strain evidence="3">AkT22</strain>
    </source>
</reference>
<name>A0A6F8PRA4_9GAMM</name>
<dbReference type="Gene3D" id="3.30.2310.20">
    <property type="entry name" value="RelE-like"/>
    <property type="match status" value="1"/>
</dbReference>
<dbReference type="Pfam" id="PF05016">
    <property type="entry name" value="ParE_toxin"/>
    <property type="match status" value="1"/>
</dbReference>
<dbReference type="InterPro" id="IPR007712">
    <property type="entry name" value="RelE/ParE_toxin"/>
</dbReference>
<evidence type="ECO:0000313" key="2">
    <source>
        <dbReference type="EMBL" id="BBP44558.1"/>
    </source>
</evidence>
<protein>
    <submittedName>
        <fullName evidence="2">Cytotoxic translational repressor of toxin-antitoxin stability system</fullName>
    </submittedName>
</protein>
<dbReference type="InterPro" id="IPR035093">
    <property type="entry name" value="RelE/ParE_toxin_dom_sf"/>
</dbReference>
<evidence type="ECO:0000313" key="3">
    <source>
        <dbReference type="Proteomes" id="UP000501466"/>
    </source>
</evidence>
<dbReference type="KEGG" id="tzo:THMIRHAT_23040"/>
<proteinExistence type="predicted"/>
<keyword evidence="1" id="KW-1277">Toxin-antitoxin system</keyword>
<evidence type="ECO:0000256" key="1">
    <source>
        <dbReference type="ARBA" id="ARBA00022649"/>
    </source>
</evidence>
<organism evidence="2 3">
    <name type="scientific">Thiosulfativibrio zosterae</name>
    <dbReference type="NCBI Taxonomy" id="2675053"/>
    <lineage>
        <taxon>Bacteria</taxon>
        <taxon>Pseudomonadati</taxon>
        <taxon>Pseudomonadota</taxon>
        <taxon>Gammaproteobacteria</taxon>
        <taxon>Thiotrichales</taxon>
        <taxon>Piscirickettsiaceae</taxon>
        <taxon>Thiosulfativibrio</taxon>
    </lineage>
</organism>
<dbReference type="AlphaFoldDB" id="A0A6F8PRA4"/>
<dbReference type="RefSeq" id="WP_173292269.1">
    <property type="nucleotide sequence ID" value="NZ_AP021888.1"/>
</dbReference>
<keyword evidence="3" id="KW-1185">Reference proteome</keyword>
<dbReference type="Proteomes" id="UP000501466">
    <property type="component" value="Chromosome"/>
</dbReference>
<sequence>MQVEWKNKARKQLKKLNNPQVISRILRGIDALESDQPNIDLITLTNHEYSHRLRVGDYRVFLNIDEVIEIAFIEEVKKRDERTY</sequence>
<accession>A0A6F8PRA4</accession>
<dbReference type="SUPFAM" id="SSF143011">
    <property type="entry name" value="RelE-like"/>
    <property type="match status" value="1"/>
</dbReference>
<dbReference type="EMBL" id="AP021888">
    <property type="protein sequence ID" value="BBP44558.1"/>
    <property type="molecule type" value="Genomic_DNA"/>
</dbReference>
<gene>
    <name evidence="2" type="ORF">THMIRHAT_23040</name>
</gene>